<dbReference type="GO" id="GO:0003676">
    <property type="term" value="F:nucleic acid binding"/>
    <property type="evidence" value="ECO:0007669"/>
    <property type="project" value="InterPro"/>
</dbReference>
<evidence type="ECO:0000313" key="2">
    <source>
        <dbReference type="EMBL" id="POS82776.1"/>
    </source>
</evidence>
<dbReference type="InterPro" id="IPR012337">
    <property type="entry name" value="RNaseH-like_sf"/>
</dbReference>
<feature type="non-terminal residue" evidence="2">
    <location>
        <position position="1"/>
    </location>
</feature>
<gene>
    <name evidence="2" type="ORF">EPUL_005460</name>
</gene>
<name>A0A2S4PL61_9PEZI</name>
<comment type="caution">
    <text evidence="2">The sequence shown here is derived from an EMBL/GenBank/DDBJ whole genome shotgun (WGS) entry which is preliminary data.</text>
</comment>
<proteinExistence type="predicted"/>
<dbReference type="Pfam" id="PF00075">
    <property type="entry name" value="RNase_H"/>
    <property type="match status" value="1"/>
</dbReference>
<feature type="domain" description="RNase H type-1" evidence="1">
    <location>
        <begin position="1"/>
        <end position="128"/>
    </location>
</feature>
<dbReference type="EMBL" id="PEDP01002266">
    <property type="protein sequence ID" value="POS82776.1"/>
    <property type="molecule type" value="Genomic_DNA"/>
</dbReference>
<dbReference type="OrthoDB" id="5413694at2759"/>
<evidence type="ECO:0000313" key="3">
    <source>
        <dbReference type="Proteomes" id="UP000237438"/>
    </source>
</evidence>
<dbReference type="Proteomes" id="UP000237438">
    <property type="component" value="Unassembled WGS sequence"/>
</dbReference>
<dbReference type="AlphaFoldDB" id="A0A2S4PL61"/>
<reference evidence="2 3" key="1">
    <citation type="submission" date="2017-10" db="EMBL/GenBank/DDBJ databases">
        <title>Development of genomic resources for the powdery mildew, Erysiphe pulchra.</title>
        <authorList>
            <person name="Wadl P.A."/>
            <person name="Mack B.M."/>
            <person name="Moore G."/>
            <person name="Beltz S.B."/>
        </authorList>
    </citation>
    <scope>NUCLEOTIDE SEQUENCE [LARGE SCALE GENOMIC DNA]</scope>
    <source>
        <strain evidence="2">Cflorida</strain>
    </source>
</reference>
<dbReference type="CDD" id="cd09276">
    <property type="entry name" value="Rnase_HI_RT_non_LTR"/>
    <property type="match status" value="1"/>
</dbReference>
<evidence type="ECO:0000259" key="1">
    <source>
        <dbReference type="PROSITE" id="PS50879"/>
    </source>
</evidence>
<dbReference type="GO" id="GO:0004523">
    <property type="term" value="F:RNA-DNA hybrid ribonuclease activity"/>
    <property type="evidence" value="ECO:0007669"/>
    <property type="project" value="InterPro"/>
</dbReference>
<dbReference type="InterPro" id="IPR002156">
    <property type="entry name" value="RNaseH_domain"/>
</dbReference>
<organism evidence="2 3">
    <name type="scientific">Erysiphe pulchra</name>
    <dbReference type="NCBI Taxonomy" id="225359"/>
    <lineage>
        <taxon>Eukaryota</taxon>
        <taxon>Fungi</taxon>
        <taxon>Dikarya</taxon>
        <taxon>Ascomycota</taxon>
        <taxon>Pezizomycotina</taxon>
        <taxon>Leotiomycetes</taxon>
        <taxon>Erysiphales</taxon>
        <taxon>Erysiphaceae</taxon>
        <taxon>Erysiphe</taxon>
    </lineage>
</organism>
<dbReference type="Gene3D" id="3.30.420.10">
    <property type="entry name" value="Ribonuclease H-like superfamily/Ribonuclease H"/>
    <property type="match status" value="1"/>
</dbReference>
<protein>
    <recommendedName>
        <fullName evidence="1">RNase H type-1 domain-containing protein</fullName>
    </recommendedName>
</protein>
<accession>A0A2S4PL61</accession>
<dbReference type="SUPFAM" id="SSF53098">
    <property type="entry name" value="Ribonuclease H-like"/>
    <property type="match status" value="1"/>
</dbReference>
<sequence length="187" mass="20724">GGGYVLYQAGQRVFTGSFCINRNVEAIDTEIITISQALSVCMQKALTKFATNILIHSDSRIAVGIVNGNYTLTSRTETKRIRDIQRDWGKRERLPHVKPGIIKAVWIPSHSGIMENEEADSLAKLGAHSASTAQSDKNPSHAAIVKIVTEKRKQLLDSWWQTQAPKSYQELGIQVGIPGKCPAELRW</sequence>
<dbReference type="InterPro" id="IPR036397">
    <property type="entry name" value="RNaseH_sf"/>
</dbReference>
<keyword evidence="3" id="KW-1185">Reference proteome</keyword>
<dbReference type="PROSITE" id="PS50879">
    <property type="entry name" value="RNASE_H_1"/>
    <property type="match status" value="1"/>
</dbReference>
<feature type="non-terminal residue" evidence="2">
    <location>
        <position position="187"/>
    </location>
</feature>